<dbReference type="InterPro" id="IPR035907">
    <property type="entry name" value="Hppk_sf"/>
</dbReference>
<name>A0A506U448_9HYPH</name>
<evidence type="ECO:0000256" key="5">
    <source>
        <dbReference type="ARBA" id="ARBA00022741"/>
    </source>
</evidence>
<comment type="similarity">
    <text evidence="10">Belongs to the DHNA family.</text>
</comment>
<dbReference type="GO" id="GO:0046656">
    <property type="term" value="P:folic acid biosynthetic process"/>
    <property type="evidence" value="ECO:0007669"/>
    <property type="project" value="UniProtKB-UniRule"/>
</dbReference>
<dbReference type="AlphaFoldDB" id="A0A506U448"/>
<evidence type="ECO:0000259" key="11">
    <source>
        <dbReference type="PROSITE" id="PS00794"/>
    </source>
</evidence>
<evidence type="ECO:0000256" key="4">
    <source>
        <dbReference type="ARBA" id="ARBA00022679"/>
    </source>
</evidence>
<dbReference type="GO" id="GO:0016301">
    <property type="term" value="F:kinase activity"/>
    <property type="evidence" value="ECO:0007669"/>
    <property type="project" value="UniProtKB-KW"/>
</dbReference>
<dbReference type="InterPro" id="IPR006157">
    <property type="entry name" value="FolB_dom"/>
</dbReference>
<keyword evidence="8 10" id="KW-0289">Folate biosynthesis</keyword>
<keyword evidence="7" id="KW-0067">ATP-binding</keyword>
<comment type="pathway">
    <text evidence="1">Cofactor biosynthesis; tetrahydrofolate biosynthesis; 2-amino-4-hydroxy-6-hydroxymethyl-7,8-dihydropteridine diphosphate from 7,8-dihydroneopterin triphosphate: step 4/4.</text>
</comment>
<comment type="function">
    <text evidence="9">Catalyzes the transfer of pyrophosphate from adenosine triphosphate (ATP) to 6-hydroxymethyl-7,8-dihydropterin, an enzymatic step in folate biosynthesis pathway.</text>
</comment>
<dbReference type="Gene3D" id="3.30.70.560">
    <property type="entry name" value="7,8-Dihydro-6-hydroxymethylpterin-pyrophosphokinase HPPK"/>
    <property type="match status" value="1"/>
</dbReference>
<dbReference type="SUPFAM" id="SSF55083">
    <property type="entry name" value="6-hydroxymethyl-7,8-dihydropterin pyrophosphokinase, HPPK"/>
    <property type="match status" value="1"/>
</dbReference>
<keyword evidence="4 12" id="KW-0808">Transferase</keyword>
<dbReference type="CDD" id="cd00483">
    <property type="entry name" value="HPPK"/>
    <property type="match status" value="1"/>
</dbReference>
<dbReference type="NCBIfam" id="TIGR00525">
    <property type="entry name" value="folB"/>
    <property type="match status" value="1"/>
</dbReference>
<protein>
    <recommendedName>
        <fullName evidence="10">Bifunctional folate synthesis protein</fullName>
    </recommendedName>
    <domain>
        <recommendedName>
            <fullName evidence="10">Dihydroneopterin aldolase</fullName>
            <shortName evidence="10">DHNA</shortName>
            <ecNumber evidence="10">4.1.2.25</ecNumber>
        </recommendedName>
        <alternativeName>
            <fullName evidence="10">7,8-dihydroneopterin aldolase</fullName>
        </alternativeName>
    </domain>
    <domain>
        <recommendedName>
            <fullName evidence="10">2-amino-4-hydroxy-6-hydroxymethyldihydropteridine pyrophosphokinase</fullName>
            <ecNumber evidence="10">2.7.6.3</ecNumber>
        </recommendedName>
        <alternativeName>
            <fullName evidence="10">6-hydroxymethyl-7,8-dihydropterin pyrophosphokinase</fullName>
            <shortName evidence="10">PPPK</shortName>
        </alternativeName>
        <alternativeName>
            <fullName evidence="10">7,8-dihydro-6-hydroxymethylpterin pyrophosphokinase</fullName>
            <shortName evidence="10">HPPK</shortName>
        </alternativeName>
    </domain>
</protein>
<dbReference type="SMART" id="SM00905">
    <property type="entry name" value="FolB"/>
    <property type="match status" value="1"/>
</dbReference>
<dbReference type="InterPro" id="IPR000550">
    <property type="entry name" value="Hppk"/>
</dbReference>
<evidence type="ECO:0000256" key="7">
    <source>
        <dbReference type="ARBA" id="ARBA00022840"/>
    </source>
</evidence>
<keyword evidence="6 12" id="KW-0418">Kinase</keyword>
<organism evidence="12 13">
    <name type="scientific">Martelella alba</name>
    <dbReference type="NCBI Taxonomy" id="2590451"/>
    <lineage>
        <taxon>Bacteria</taxon>
        <taxon>Pseudomonadati</taxon>
        <taxon>Pseudomonadota</taxon>
        <taxon>Alphaproteobacteria</taxon>
        <taxon>Hyphomicrobiales</taxon>
        <taxon>Aurantimonadaceae</taxon>
        <taxon>Martelella</taxon>
    </lineage>
</organism>
<evidence type="ECO:0000313" key="13">
    <source>
        <dbReference type="Proteomes" id="UP000318801"/>
    </source>
</evidence>
<feature type="domain" description="7,8-dihydro-6-hydroxymethylpterin-pyrophosphokinase" evidence="11">
    <location>
        <begin position="208"/>
        <end position="219"/>
    </location>
</feature>
<dbReference type="CDD" id="cd00534">
    <property type="entry name" value="DHNA_DHNTPE"/>
    <property type="match status" value="1"/>
</dbReference>
<keyword evidence="5" id="KW-0547">Nucleotide-binding</keyword>
<sequence>MSDWINIKNLCVYGFHGVLPEETRLGQRFYIDLDCALDMTDCAANDEYEKSVCYGALSRRAIEIASGAPFKLIETLASRIADAALQEFPRLERVVVRVRKPSAPVAADFDHVGVSVDRRRQYRVAMSLGTNIGDKAVNLKTALAHLATEDDFEITAVSRFYRTAPWGNEDQDWFLNTCAIARTTRAPLDLLKAFKRIELRMERVPAERWGPRLIDIDLLYANDRVINSPQLTLPHPQMFERAFVLVPLAEIAGDDVVLGRKIDDAVAALDITADDVYPADGPR</sequence>
<comment type="similarity">
    <text evidence="2">Belongs to the HPPK family.</text>
</comment>
<dbReference type="SUPFAM" id="SSF55620">
    <property type="entry name" value="Tetrahydrobiopterin biosynthesis enzymes-like"/>
    <property type="match status" value="1"/>
</dbReference>
<evidence type="ECO:0000256" key="3">
    <source>
        <dbReference type="ARBA" id="ARBA00009640"/>
    </source>
</evidence>
<gene>
    <name evidence="12" type="primary">folK</name>
    <name evidence="12" type="ORF">FJU08_17755</name>
</gene>
<dbReference type="PANTHER" id="PTHR43071:SF1">
    <property type="entry name" value="2-AMINO-4-HYDROXY-6-HYDROXYMETHYLDIHYDROPTERIDINE PYROPHOSPHOKINASE"/>
    <property type="match status" value="1"/>
</dbReference>
<dbReference type="PANTHER" id="PTHR43071">
    <property type="entry name" value="2-AMINO-4-HYDROXY-6-HYDROXYMETHYLDIHYDROPTERIDINE PYROPHOSPHOKINASE"/>
    <property type="match status" value="1"/>
</dbReference>
<evidence type="ECO:0000256" key="2">
    <source>
        <dbReference type="ARBA" id="ARBA00005810"/>
    </source>
</evidence>
<dbReference type="InterPro" id="IPR006156">
    <property type="entry name" value="Dihydroneopterin_aldolase"/>
</dbReference>
<proteinExistence type="inferred from homology"/>
<dbReference type="GO" id="GO:0003848">
    <property type="term" value="F:2-amino-4-hydroxy-6-hydroxymethyldihydropteridine diphosphokinase activity"/>
    <property type="evidence" value="ECO:0007669"/>
    <property type="project" value="UniProtKB-EC"/>
</dbReference>
<dbReference type="Pfam" id="PF01288">
    <property type="entry name" value="HPPK"/>
    <property type="match status" value="1"/>
</dbReference>
<dbReference type="GO" id="GO:0005524">
    <property type="term" value="F:ATP binding"/>
    <property type="evidence" value="ECO:0007669"/>
    <property type="project" value="UniProtKB-KW"/>
</dbReference>
<accession>A0A506U448</accession>
<dbReference type="InterPro" id="IPR043133">
    <property type="entry name" value="GTP-CH-I_C/QueF"/>
</dbReference>
<dbReference type="EMBL" id="VHLG01000013">
    <property type="protein sequence ID" value="TPW28228.1"/>
    <property type="molecule type" value="Genomic_DNA"/>
</dbReference>
<comment type="function">
    <text evidence="10">Catalyzes the conversion of 7,8-dihydroneopterin to 6-hydroxymethyl-7,8-dihydropterin.</text>
</comment>
<comment type="pathway">
    <text evidence="10">Cofactor biosynthesis; tetrahydrofolate biosynthesis; 2-amino-4-hydroxy-6-hydroxymethyl-7,8-dihydropteridine diphosphate from 7,8-dihydroneopterin triphosphate: step 3/4.</text>
</comment>
<dbReference type="Pfam" id="PF02152">
    <property type="entry name" value="FolB"/>
    <property type="match status" value="1"/>
</dbReference>
<reference evidence="12 13" key="1">
    <citation type="submission" date="2019-06" db="EMBL/GenBank/DDBJ databases">
        <authorList>
            <person name="Li M."/>
        </authorList>
    </citation>
    <scope>NUCLEOTIDE SEQUENCE [LARGE SCALE GENOMIC DNA]</scope>
    <source>
        <strain evidence="12 13">BGMRC2036</strain>
    </source>
</reference>
<dbReference type="Proteomes" id="UP000318801">
    <property type="component" value="Unassembled WGS sequence"/>
</dbReference>
<dbReference type="EC" id="4.1.2.25" evidence="10"/>
<evidence type="ECO:0000256" key="1">
    <source>
        <dbReference type="ARBA" id="ARBA00005051"/>
    </source>
</evidence>
<evidence type="ECO:0000256" key="6">
    <source>
        <dbReference type="ARBA" id="ARBA00022777"/>
    </source>
</evidence>
<evidence type="ECO:0000256" key="10">
    <source>
        <dbReference type="RuleBase" id="RU362079"/>
    </source>
</evidence>
<dbReference type="NCBIfam" id="TIGR01498">
    <property type="entry name" value="folK"/>
    <property type="match status" value="1"/>
</dbReference>
<evidence type="ECO:0000256" key="9">
    <source>
        <dbReference type="ARBA" id="ARBA00029409"/>
    </source>
</evidence>
<dbReference type="NCBIfam" id="TIGR00526">
    <property type="entry name" value="folB_dom"/>
    <property type="match status" value="1"/>
</dbReference>
<dbReference type="OrthoDB" id="9808041at2"/>
<dbReference type="RefSeq" id="WP_141150386.1">
    <property type="nucleotide sequence ID" value="NZ_VHLG01000013.1"/>
</dbReference>
<comment type="catalytic activity">
    <reaction evidence="10">
        <text>7,8-dihydroneopterin = 6-hydroxymethyl-7,8-dihydropterin + glycolaldehyde</text>
        <dbReference type="Rhea" id="RHEA:10540"/>
        <dbReference type="ChEBI" id="CHEBI:17001"/>
        <dbReference type="ChEBI" id="CHEBI:17071"/>
        <dbReference type="ChEBI" id="CHEBI:44841"/>
        <dbReference type="EC" id="4.1.2.25"/>
    </reaction>
</comment>
<dbReference type="EC" id="2.7.6.3" evidence="10"/>
<dbReference type="GO" id="GO:0004150">
    <property type="term" value="F:dihydroneopterin aldolase activity"/>
    <property type="evidence" value="ECO:0007669"/>
    <property type="project" value="UniProtKB-UniRule"/>
</dbReference>
<evidence type="ECO:0000313" key="12">
    <source>
        <dbReference type="EMBL" id="TPW28228.1"/>
    </source>
</evidence>
<dbReference type="GO" id="GO:0046654">
    <property type="term" value="P:tetrahydrofolate biosynthetic process"/>
    <property type="evidence" value="ECO:0007669"/>
    <property type="project" value="UniProtKB-UniRule"/>
</dbReference>
<comment type="caution">
    <text evidence="12">The sequence shown here is derived from an EMBL/GenBank/DDBJ whole genome shotgun (WGS) entry which is preliminary data.</text>
</comment>
<dbReference type="UniPathway" id="UPA00077">
    <property type="reaction ID" value="UER00154"/>
</dbReference>
<evidence type="ECO:0000256" key="8">
    <source>
        <dbReference type="ARBA" id="ARBA00022909"/>
    </source>
</evidence>
<comment type="similarity">
    <text evidence="3">In the N-terminal section; belongs to the DHNA family.</text>
</comment>
<dbReference type="PROSITE" id="PS00794">
    <property type="entry name" value="HPPK"/>
    <property type="match status" value="1"/>
</dbReference>
<dbReference type="Gene3D" id="3.30.1130.10">
    <property type="match status" value="1"/>
</dbReference>
<keyword evidence="10" id="KW-0456">Lyase</keyword>
<keyword evidence="13" id="KW-1185">Reference proteome</keyword>